<evidence type="ECO:0000256" key="4">
    <source>
        <dbReference type="ARBA" id="ARBA00023157"/>
    </source>
</evidence>
<dbReference type="GO" id="GO:0005509">
    <property type="term" value="F:calcium ion binding"/>
    <property type="evidence" value="ECO:0007669"/>
    <property type="project" value="InterPro"/>
</dbReference>
<reference evidence="7" key="1">
    <citation type="submission" date="2012-09" db="EMBL/GenBank/DDBJ databases">
        <authorList>
            <person name="Martin A.A."/>
        </authorList>
    </citation>
    <scope>NUCLEOTIDE SEQUENCE</scope>
</reference>
<dbReference type="AlphaFoldDB" id="A0A0K0DAW0"/>
<dbReference type="CDD" id="cd00054">
    <property type="entry name" value="EGF_CA"/>
    <property type="match status" value="1"/>
</dbReference>
<dbReference type="PROSITE" id="PS01186">
    <property type="entry name" value="EGF_2"/>
    <property type="match status" value="2"/>
</dbReference>
<evidence type="ECO:0000259" key="6">
    <source>
        <dbReference type="PROSITE" id="PS50026"/>
    </source>
</evidence>
<dbReference type="PANTHER" id="PTHR24049:SF22">
    <property type="entry name" value="DROSOPHILA CRUMBS HOMOLOG"/>
    <property type="match status" value="1"/>
</dbReference>
<evidence type="ECO:0000256" key="5">
    <source>
        <dbReference type="PROSITE-ProRule" id="PRU00076"/>
    </source>
</evidence>
<dbReference type="InterPro" id="IPR051022">
    <property type="entry name" value="Notch_Cell-Fate_Det"/>
</dbReference>
<evidence type="ECO:0000256" key="2">
    <source>
        <dbReference type="ARBA" id="ARBA00022729"/>
    </source>
</evidence>
<dbReference type="GO" id="GO:0007157">
    <property type="term" value="P:heterophilic cell-cell adhesion via plasma membrane cell adhesion molecules"/>
    <property type="evidence" value="ECO:0007669"/>
    <property type="project" value="TreeGrafter"/>
</dbReference>
<comment type="caution">
    <text evidence="5">Lacks conserved residue(s) required for the propagation of feature annotation.</text>
</comment>
<sequence>MDLSSDFQVQEFNSTVVEARGKLTNAISDVRANLNSCKAKDCNNRGTCLGTKTAHVCACVLGYTGRNCEETVCDSSRDCNGRGICFGTTNSLTCLCNLGYRGPHCEEVV</sequence>
<dbReference type="PROSITE" id="PS50026">
    <property type="entry name" value="EGF_3"/>
    <property type="match status" value="2"/>
</dbReference>
<proteinExistence type="predicted"/>
<organism evidence="7 8">
    <name type="scientific">Angiostrongylus cantonensis</name>
    <name type="common">Rat lungworm</name>
    <dbReference type="NCBI Taxonomy" id="6313"/>
    <lineage>
        <taxon>Eukaryota</taxon>
        <taxon>Metazoa</taxon>
        <taxon>Ecdysozoa</taxon>
        <taxon>Nematoda</taxon>
        <taxon>Chromadorea</taxon>
        <taxon>Rhabditida</taxon>
        <taxon>Rhabditina</taxon>
        <taxon>Rhabditomorpha</taxon>
        <taxon>Strongyloidea</taxon>
        <taxon>Metastrongylidae</taxon>
        <taxon>Angiostrongylus</taxon>
    </lineage>
</organism>
<protein>
    <submittedName>
        <fullName evidence="8">EGF-like domain-containing protein</fullName>
    </submittedName>
</protein>
<keyword evidence="1 5" id="KW-0245">EGF-like domain</keyword>
<dbReference type="GO" id="GO:0032991">
    <property type="term" value="C:protein-containing complex"/>
    <property type="evidence" value="ECO:0007669"/>
    <property type="project" value="TreeGrafter"/>
</dbReference>
<dbReference type="SUPFAM" id="SSF57196">
    <property type="entry name" value="EGF/Laminin"/>
    <property type="match status" value="2"/>
</dbReference>
<evidence type="ECO:0000256" key="3">
    <source>
        <dbReference type="ARBA" id="ARBA00022737"/>
    </source>
</evidence>
<keyword evidence="3" id="KW-0677">Repeat</keyword>
<feature type="domain" description="EGF-like" evidence="6">
    <location>
        <begin position="70"/>
        <end position="106"/>
    </location>
</feature>
<dbReference type="SMART" id="SM00179">
    <property type="entry name" value="EGF_CA"/>
    <property type="match status" value="1"/>
</dbReference>
<dbReference type="InterPro" id="IPR000742">
    <property type="entry name" value="EGF"/>
</dbReference>
<dbReference type="Pfam" id="PF23106">
    <property type="entry name" value="EGF_Teneurin"/>
    <property type="match status" value="1"/>
</dbReference>
<reference evidence="8" key="2">
    <citation type="submission" date="2017-02" db="UniProtKB">
        <authorList>
            <consortium name="WormBaseParasite"/>
        </authorList>
    </citation>
    <scope>IDENTIFICATION</scope>
</reference>
<keyword evidence="4 5" id="KW-1015">Disulfide bond</keyword>
<dbReference type="GO" id="GO:0045197">
    <property type="term" value="P:establishment or maintenance of epithelial cell apical/basal polarity"/>
    <property type="evidence" value="ECO:0007669"/>
    <property type="project" value="TreeGrafter"/>
</dbReference>
<dbReference type="WBParaSite" id="ACAC_0000747701-mRNA-1">
    <property type="protein sequence ID" value="ACAC_0000747701-mRNA-1"/>
    <property type="gene ID" value="ACAC_0000747701"/>
</dbReference>
<name>A0A0K0DAW0_ANGCA</name>
<dbReference type="Proteomes" id="UP000035642">
    <property type="component" value="Unassembled WGS sequence"/>
</dbReference>
<dbReference type="SMART" id="SM00181">
    <property type="entry name" value="EGF"/>
    <property type="match status" value="2"/>
</dbReference>
<feature type="disulfide bond" evidence="5">
    <location>
        <begin position="59"/>
        <end position="68"/>
    </location>
</feature>
<dbReference type="Gene3D" id="2.10.25.10">
    <property type="entry name" value="Laminin"/>
    <property type="match status" value="2"/>
</dbReference>
<dbReference type="InterPro" id="IPR001881">
    <property type="entry name" value="EGF-like_Ca-bd_dom"/>
</dbReference>
<dbReference type="PANTHER" id="PTHR24049">
    <property type="entry name" value="CRUMBS FAMILY MEMBER"/>
    <property type="match status" value="1"/>
</dbReference>
<evidence type="ECO:0000313" key="7">
    <source>
        <dbReference type="Proteomes" id="UP000035642"/>
    </source>
</evidence>
<keyword evidence="2" id="KW-0732">Signal</keyword>
<dbReference type="Pfam" id="PF00008">
    <property type="entry name" value="EGF"/>
    <property type="match status" value="1"/>
</dbReference>
<dbReference type="STRING" id="6313.A0A0K0DAW0"/>
<evidence type="ECO:0000313" key="8">
    <source>
        <dbReference type="WBParaSite" id="ACAC_0000747701-mRNA-1"/>
    </source>
</evidence>
<feature type="domain" description="EGF-like" evidence="6">
    <location>
        <begin position="33"/>
        <end position="69"/>
    </location>
</feature>
<dbReference type="PROSITE" id="PS00022">
    <property type="entry name" value="EGF_1"/>
    <property type="match status" value="2"/>
</dbReference>
<accession>A0A0K0DAW0</accession>
<evidence type="ECO:0000256" key="1">
    <source>
        <dbReference type="ARBA" id="ARBA00022536"/>
    </source>
</evidence>
<dbReference type="GO" id="GO:0005886">
    <property type="term" value="C:plasma membrane"/>
    <property type="evidence" value="ECO:0007669"/>
    <property type="project" value="TreeGrafter"/>
</dbReference>
<keyword evidence="7" id="KW-1185">Reference proteome</keyword>
<feature type="disulfide bond" evidence="5">
    <location>
        <begin position="96"/>
        <end position="105"/>
    </location>
</feature>